<keyword evidence="2" id="KW-0472">Membrane</keyword>
<protein>
    <recommendedName>
        <fullName evidence="3">RGS domain-containing protein</fullName>
    </recommendedName>
</protein>
<proteinExistence type="predicted"/>
<dbReference type="Gene3D" id="1.10.167.10">
    <property type="entry name" value="Regulator of G-protein Signalling 4, domain 2"/>
    <property type="match status" value="2"/>
</dbReference>
<feature type="transmembrane region" description="Helical" evidence="2">
    <location>
        <begin position="23"/>
        <end position="45"/>
    </location>
</feature>
<evidence type="ECO:0000259" key="3">
    <source>
        <dbReference type="PROSITE" id="PS50132"/>
    </source>
</evidence>
<dbReference type="HOGENOM" id="CLU_370446_0_0_1"/>
<evidence type="ECO:0000256" key="2">
    <source>
        <dbReference type="SAM" id="Phobius"/>
    </source>
</evidence>
<dbReference type="SUPFAM" id="SSF48097">
    <property type="entry name" value="Regulator of G-protein signaling, RGS"/>
    <property type="match status" value="2"/>
</dbReference>
<dbReference type="PANTHER" id="PTHR10845:SF192">
    <property type="entry name" value="DOUBLE HIT, ISOFORM B"/>
    <property type="match status" value="1"/>
</dbReference>
<evidence type="ECO:0000313" key="5">
    <source>
        <dbReference type="Proteomes" id="UP000007241"/>
    </source>
</evidence>
<feature type="transmembrane region" description="Helical" evidence="2">
    <location>
        <begin position="227"/>
        <end position="249"/>
    </location>
</feature>
<dbReference type="PANTHER" id="PTHR10845">
    <property type="entry name" value="REGULATOR OF G PROTEIN SIGNALING"/>
    <property type="match status" value="1"/>
</dbReference>
<dbReference type="SMART" id="SM00315">
    <property type="entry name" value="RGS"/>
    <property type="match status" value="2"/>
</dbReference>
<feature type="transmembrane region" description="Helical" evidence="2">
    <location>
        <begin position="192"/>
        <end position="215"/>
    </location>
</feature>
<feature type="region of interest" description="Disordered" evidence="1">
    <location>
        <begin position="564"/>
        <end position="586"/>
    </location>
</feature>
<dbReference type="InterPro" id="IPR044926">
    <property type="entry name" value="RGS_subdomain_2"/>
</dbReference>
<dbReference type="EMBL" id="GL882888">
    <property type="protein sequence ID" value="EGF78440.1"/>
    <property type="molecule type" value="Genomic_DNA"/>
</dbReference>
<keyword evidence="2" id="KW-1133">Transmembrane helix</keyword>
<sequence length="751" mass="85003">MTNNSTQLHGIIKTTSLTSWNGILRLVFASLMALMLIPAIPLFILERKQPMVKYRTWTINIVACISATLCMLFGGLEAMDSWVSHETVYYLNFWSNILYTIVVCGFLPTYLRHYFLLRLPVLQQEMLNNQLRFDPAQHTQFSKDLIRTKFFSSEKGAWTIFAINGIPCMFMTIYFALKSGFITELEEPQSPISMYMGIMPLVQIIVSEAFLLWYGPRSPKDNYQIMTQFYVITGLSLANVAVSLVTTLWTNEVLLRIGDAVVSILTFLPISIDIILPLQFLITSHKYVTLSTNLHKRSFGDHLSSPMSLSKERYIGQEMIRTAQVTSGKGSTSYGSPLKPGAFKISTASSSLQQILEDPVIYPVFCLFLSREFSMESLLFIEAIKKFKIHINNNPSISLIKSLYKRIIYEFIQSNAVNEVNLPKRIILRIDASLESVLNGAIAIRNAANIFDEASEHIMEMLALNHLRKFLSILSQVFLLWYGPRSPKDNYHIMTQFYIITGLTLADVMVLAISNTQNSHAVSEICNSIFSILTFLAVFVDIVVPLQFLVTKKRYATDLSDSSTHQFRSRSKPHSCKPNSISSRPEVLGTSKLGLDHESTVTDVPSNQTVPLNTSPTHMLQSIFEKPEIYSAFCTFLSREFAMESLLFIEAVKRYKSQLNENLTLSLVESLSDKIQLSFIEPNAVNEINLPKKTVDKLNAHLQDIINQVCPVHKALTVYDEAASYIEQMLVVNHLRKFHASTLFQKAATLS</sequence>
<organism evidence="4 5">
    <name type="scientific">Batrachochytrium dendrobatidis (strain JAM81 / FGSC 10211)</name>
    <name type="common">Frog chytrid fungus</name>
    <dbReference type="NCBI Taxonomy" id="684364"/>
    <lineage>
        <taxon>Eukaryota</taxon>
        <taxon>Fungi</taxon>
        <taxon>Fungi incertae sedis</taxon>
        <taxon>Chytridiomycota</taxon>
        <taxon>Chytridiomycota incertae sedis</taxon>
        <taxon>Chytridiomycetes</taxon>
        <taxon>Rhizophydiales</taxon>
        <taxon>Rhizophydiales incertae sedis</taxon>
        <taxon>Batrachochytrium</taxon>
    </lineage>
</organism>
<dbReference type="AlphaFoldDB" id="F4P8I2"/>
<feature type="transmembrane region" description="Helical" evidence="2">
    <location>
        <begin position="88"/>
        <end position="111"/>
    </location>
</feature>
<name>F4P8I2_BATDJ</name>
<dbReference type="OrthoDB" id="202203at2759"/>
<feature type="transmembrane region" description="Helical" evidence="2">
    <location>
        <begin position="57"/>
        <end position="76"/>
    </location>
</feature>
<feature type="transmembrane region" description="Helical" evidence="2">
    <location>
        <begin position="525"/>
        <end position="550"/>
    </location>
</feature>
<evidence type="ECO:0000313" key="4">
    <source>
        <dbReference type="EMBL" id="EGF78440.1"/>
    </source>
</evidence>
<dbReference type="InterPro" id="IPR016137">
    <property type="entry name" value="RGS"/>
</dbReference>
<dbReference type="InterPro" id="IPR036305">
    <property type="entry name" value="RGS_sf"/>
</dbReference>
<keyword evidence="5" id="KW-1185">Reference proteome</keyword>
<dbReference type="PROSITE" id="PS50132">
    <property type="entry name" value="RGS"/>
    <property type="match status" value="2"/>
</dbReference>
<reference evidence="4 5" key="1">
    <citation type="submission" date="2009-12" db="EMBL/GenBank/DDBJ databases">
        <title>The draft genome of Batrachochytrium dendrobatidis.</title>
        <authorList>
            <consortium name="US DOE Joint Genome Institute (JGI-PGF)"/>
            <person name="Kuo A."/>
            <person name="Salamov A."/>
            <person name="Schmutz J."/>
            <person name="Lucas S."/>
            <person name="Pitluck S."/>
            <person name="Rosenblum E."/>
            <person name="Stajich J."/>
            <person name="Eisen M."/>
            <person name="Grigoriev I.V."/>
        </authorList>
    </citation>
    <scope>NUCLEOTIDE SEQUENCE [LARGE SCALE GENOMIC DNA]</scope>
    <source>
        <strain evidence="5">JAM81 / FGSC 10211</strain>
    </source>
</reference>
<dbReference type="RefSeq" id="XP_006680841.1">
    <property type="nucleotide sequence ID" value="XM_006680778.1"/>
</dbReference>
<dbReference type="InParanoid" id="F4P8I2"/>
<evidence type="ECO:0000256" key="1">
    <source>
        <dbReference type="SAM" id="MobiDB-lite"/>
    </source>
</evidence>
<dbReference type="STRING" id="684364.F4P8I2"/>
<keyword evidence="2" id="KW-0812">Transmembrane</keyword>
<gene>
    <name evidence="4" type="ORF">BATDEDRAFT_90644</name>
</gene>
<feature type="domain" description="RGS" evidence="3">
    <location>
        <begin position="619"/>
        <end position="748"/>
    </location>
</feature>
<dbReference type="Pfam" id="PF00615">
    <property type="entry name" value="RGS"/>
    <property type="match status" value="2"/>
</dbReference>
<feature type="transmembrane region" description="Helical" evidence="2">
    <location>
        <begin position="495"/>
        <end position="513"/>
    </location>
</feature>
<accession>F4P8I2</accession>
<dbReference type="Proteomes" id="UP000007241">
    <property type="component" value="Unassembled WGS sequence"/>
</dbReference>
<dbReference type="CDD" id="cd07440">
    <property type="entry name" value="RGS"/>
    <property type="match status" value="2"/>
</dbReference>
<feature type="transmembrane region" description="Helical" evidence="2">
    <location>
        <begin position="157"/>
        <end position="177"/>
    </location>
</feature>
<feature type="transmembrane region" description="Helical" evidence="2">
    <location>
        <begin position="261"/>
        <end position="282"/>
    </location>
</feature>
<feature type="domain" description="RGS" evidence="3">
    <location>
        <begin position="351"/>
        <end position="471"/>
    </location>
</feature>
<dbReference type="GeneID" id="18243964"/>